<organism evidence="2 3">
    <name type="scientific">Polychaeton citri CBS 116435</name>
    <dbReference type="NCBI Taxonomy" id="1314669"/>
    <lineage>
        <taxon>Eukaryota</taxon>
        <taxon>Fungi</taxon>
        <taxon>Dikarya</taxon>
        <taxon>Ascomycota</taxon>
        <taxon>Pezizomycotina</taxon>
        <taxon>Dothideomycetes</taxon>
        <taxon>Dothideomycetidae</taxon>
        <taxon>Capnodiales</taxon>
        <taxon>Capnodiaceae</taxon>
        <taxon>Polychaeton</taxon>
    </lineage>
</organism>
<dbReference type="Proteomes" id="UP000799441">
    <property type="component" value="Unassembled WGS sequence"/>
</dbReference>
<proteinExistence type="predicted"/>
<evidence type="ECO:0000313" key="3">
    <source>
        <dbReference type="Proteomes" id="UP000799441"/>
    </source>
</evidence>
<evidence type="ECO:0000256" key="1">
    <source>
        <dbReference type="SAM" id="MobiDB-lite"/>
    </source>
</evidence>
<dbReference type="EMBL" id="MU003809">
    <property type="protein sequence ID" value="KAF2719575.1"/>
    <property type="molecule type" value="Genomic_DNA"/>
</dbReference>
<protein>
    <submittedName>
        <fullName evidence="2">Uncharacterized protein</fullName>
    </submittedName>
</protein>
<dbReference type="AlphaFoldDB" id="A0A9P4Q4X6"/>
<dbReference type="OrthoDB" id="3935813at2759"/>
<feature type="compositionally biased region" description="Basic residues" evidence="1">
    <location>
        <begin position="100"/>
        <end position="111"/>
    </location>
</feature>
<name>A0A9P4Q4X6_9PEZI</name>
<comment type="caution">
    <text evidence="2">The sequence shown here is derived from an EMBL/GenBank/DDBJ whole genome shotgun (WGS) entry which is preliminary data.</text>
</comment>
<gene>
    <name evidence="2" type="ORF">K431DRAFT_286543</name>
</gene>
<accession>A0A9P4Q4X6</accession>
<reference evidence="2" key="1">
    <citation type="journal article" date="2020" name="Stud. Mycol.">
        <title>101 Dothideomycetes genomes: a test case for predicting lifestyles and emergence of pathogens.</title>
        <authorList>
            <person name="Haridas S."/>
            <person name="Albert R."/>
            <person name="Binder M."/>
            <person name="Bloem J."/>
            <person name="Labutti K."/>
            <person name="Salamov A."/>
            <person name="Andreopoulos B."/>
            <person name="Baker S."/>
            <person name="Barry K."/>
            <person name="Bills G."/>
            <person name="Bluhm B."/>
            <person name="Cannon C."/>
            <person name="Castanera R."/>
            <person name="Culley D."/>
            <person name="Daum C."/>
            <person name="Ezra D."/>
            <person name="Gonzalez J."/>
            <person name="Henrissat B."/>
            <person name="Kuo A."/>
            <person name="Liang C."/>
            <person name="Lipzen A."/>
            <person name="Lutzoni F."/>
            <person name="Magnuson J."/>
            <person name="Mondo S."/>
            <person name="Nolan M."/>
            <person name="Ohm R."/>
            <person name="Pangilinan J."/>
            <person name="Park H.-J."/>
            <person name="Ramirez L."/>
            <person name="Alfaro M."/>
            <person name="Sun H."/>
            <person name="Tritt A."/>
            <person name="Yoshinaga Y."/>
            <person name="Zwiers L.-H."/>
            <person name="Turgeon B."/>
            <person name="Goodwin S."/>
            <person name="Spatafora J."/>
            <person name="Crous P."/>
            <person name="Grigoriev I."/>
        </authorList>
    </citation>
    <scope>NUCLEOTIDE SEQUENCE</scope>
    <source>
        <strain evidence="2">CBS 116435</strain>
    </source>
</reference>
<evidence type="ECO:0000313" key="2">
    <source>
        <dbReference type="EMBL" id="KAF2719575.1"/>
    </source>
</evidence>
<feature type="region of interest" description="Disordered" evidence="1">
    <location>
        <begin position="61"/>
        <end position="135"/>
    </location>
</feature>
<keyword evidence="3" id="KW-1185">Reference proteome</keyword>
<sequence>MSNTYKAAMAVLTEQDTRRIICVYFHTKDGVTDWGKATAEYGSASVESMKKVMSNIQKKVEKGIGNEEGNIPAAATPTSKKRKAKAPADGSEDTGQTPVPKKRGRPSKKSKVAVDSEPAINVESAVKEEEEEEED</sequence>